<dbReference type="Proteomes" id="UP000029661">
    <property type="component" value="Chromosome"/>
</dbReference>
<reference evidence="12" key="1">
    <citation type="submission" date="2013-12" db="EMBL/GenBank/DDBJ databases">
        <title>The complete genome sequence of Methanobacterium sp. BRM9.</title>
        <authorList>
            <consortium name="Pastoral Greenhouse Gas Research Consortium"/>
            <person name="Kelly W.J."/>
            <person name="Leahy S.C."/>
            <person name="Perry R."/>
            <person name="Li D."/>
            <person name="Altermann E."/>
            <person name="Lambie S.C."/>
            <person name="Attwood G.T."/>
        </authorList>
    </citation>
    <scope>NUCLEOTIDE SEQUENCE [LARGE SCALE GENOMIC DNA]</scope>
    <source>
        <strain evidence="12">BRM9</strain>
    </source>
</reference>
<comment type="cofactor">
    <cofactor evidence="1 9 10">
        <name>pyridoxal 5'-phosphate</name>
        <dbReference type="ChEBI" id="CHEBI:597326"/>
    </cofactor>
</comment>
<dbReference type="GO" id="GO:0046872">
    <property type="term" value="F:metal ion binding"/>
    <property type="evidence" value="ECO:0007669"/>
    <property type="project" value="UniProtKB-KW"/>
</dbReference>
<evidence type="ECO:0000313" key="13">
    <source>
        <dbReference type="EMBL" id="CEL24596.1"/>
    </source>
</evidence>
<comment type="function">
    <text evidence="8">Required for formate dehydrogenase (FDH) activity. Acts as a sulfur carrier protein that transfers sulfur from IscS to the molybdenum cofactor prior to its insertion into FDH.</text>
</comment>
<dbReference type="KEGG" id="mfc:BRM9_1354"/>
<comment type="subunit">
    <text evidence="9">Homodimer. Forms a heterotetramer with IscU, interacts with other sulfur acceptors.</text>
</comment>
<reference evidence="13" key="2">
    <citation type="submission" date="2014-09" db="EMBL/GenBank/DDBJ databases">
        <authorList>
            <person name="Bishop-Lilly K.A."/>
            <person name="Broomall S.M."/>
            <person name="Chain P.S."/>
            <person name="Chertkov O."/>
            <person name="Coyne S.R."/>
            <person name="Daligault H.E."/>
            <person name="Davenport K.W."/>
            <person name="Erkkila T."/>
            <person name="Frey K.G."/>
            <person name="Gibbons H.S."/>
            <person name="Gu W."/>
            <person name="Jaissle J."/>
            <person name="Johnson S.L."/>
            <person name="Koroleva G.I."/>
            <person name="Ladner J.T."/>
            <person name="Lo C.-C."/>
            <person name="Minogue T.D."/>
            <person name="Munk C."/>
            <person name="Palacios G.F."/>
            <person name="Redden C.L."/>
            <person name="Rosenzweig C.N."/>
            <person name="Scholz M.B."/>
            <person name="Teshima H."/>
            <person name="Xu Y."/>
        </authorList>
    </citation>
    <scope>NUCLEOTIDE SEQUENCE</scope>
    <source>
        <strain evidence="13">Mb9</strain>
    </source>
</reference>
<keyword evidence="9" id="KW-0963">Cytoplasm</keyword>
<organism evidence="12 14">
    <name type="scientific">Methanobacterium formicicum</name>
    <dbReference type="NCBI Taxonomy" id="2162"/>
    <lineage>
        <taxon>Archaea</taxon>
        <taxon>Methanobacteriati</taxon>
        <taxon>Methanobacteriota</taxon>
        <taxon>Methanomada group</taxon>
        <taxon>Methanobacteria</taxon>
        <taxon>Methanobacteriales</taxon>
        <taxon>Methanobacteriaceae</taxon>
        <taxon>Methanobacterium</taxon>
    </lineage>
</organism>
<dbReference type="Gene3D" id="3.90.1150.10">
    <property type="entry name" value="Aspartate Aminotransferase, domain 1"/>
    <property type="match status" value="1"/>
</dbReference>
<dbReference type="GO" id="GO:0051537">
    <property type="term" value="F:2 iron, 2 sulfur cluster binding"/>
    <property type="evidence" value="ECO:0007669"/>
    <property type="project" value="UniProtKB-UniRule"/>
</dbReference>
<dbReference type="NCBIfam" id="TIGR03402">
    <property type="entry name" value="FeS_nifS"/>
    <property type="match status" value="1"/>
</dbReference>
<evidence type="ECO:0000256" key="5">
    <source>
        <dbReference type="ARBA" id="ARBA00022898"/>
    </source>
</evidence>
<evidence type="ECO:0000256" key="9">
    <source>
        <dbReference type="HAMAP-Rule" id="MF_00331"/>
    </source>
</evidence>
<comment type="similarity">
    <text evidence="8">Belongs to the FdhD family.</text>
</comment>
<dbReference type="InterPro" id="IPR017772">
    <property type="entry name" value="Cys_deSase_NifS_bac/arc"/>
</dbReference>
<evidence type="ECO:0000256" key="8">
    <source>
        <dbReference type="HAMAP-Rule" id="MF_00187"/>
    </source>
</evidence>
<evidence type="ECO:0000256" key="2">
    <source>
        <dbReference type="ARBA" id="ARBA00006490"/>
    </source>
</evidence>
<feature type="binding site" evidence="8">
    <location>
        <begin position="638"/>
        <end position="643"/>
    </location>
    <ligand>
        <name>Mo-bis(molybdopterin guanine dinucleotide)</name>
        <dbReference type="ChEBI" id="CHEBI:60539"/>
    </ligand>
</feature>
<dbReference type="HAMAP" id="MF_00187">
    <property type="entry name" value="FdhD"/>
    <property type="match status" value="1"/>
</dbReference>
<comment type="subcellular location">
    <subcellularLocation>
        <location evidence="9">Cytoplasm</location>
    </subcellularLocation>
</comment>
<dbReference type="PANTHER" id="PTHR11601">
    <property type="entry name" value="CYSTEINE DESULFURYLASE FAMILY MEMBER"/>
    <property type="match status" value="1"/>
</dbReference>
<gene>
    <name evidence="9" type="primary">iscS</name>
    <name evidence="8" type="synonym">fdhD</name>
    <name evidence="12" type="ORF">BRM9_1354</name>
    <name evidence="13" type="ORF">MB9_0957</name>
</gene>
<dbReference type="Pfam" id="PF02634">
    <property type="entry name" value="FdhD-NarQ"/>
    <property type="match status" value="1"/>
</dbReference>
<dbReference type="InterPro" id="IPR010240">
    <property type="entry name" value="Cys_deSase_IscS"/>
</dbReference>
<dbReference type="EC" id="2.8.1.7" evidence="9"/>
<dbReference type="InterPro" id="IPR003786">
    <property type="entry name" value="FdhD"/>
</dbReference>
<dbReference type="Gene3D" id="3.40.140.10">
    <property type="entry name" value="Cytidine Deaminase, domain 2"/>
    <property type="match status" value="1"/>
</dbReference>
<feature type="active site" description="Cysteine persulfide intermediate" evidence="9">
    <location>
        <position position="332"/>
    </location>
</feature>
<dbReference type="GO" id="GO:1990221">
    <property type="term" value="C:L-cysteine desulfurase complex"/>
    <property type="evidence" value="ECO:0007669"/>
    <property type="project" value="UniProtKB-ARBA"/>
</dbReference>
<dbReference type="EMBL" id="LN734822">
    <property type="protein sequence ID" value="CEL24596.1"/>
    <property type="molecule type" value="Genomic_DNA"/>
</dbReference>
<dbReference type="GO" id="GO:0006777">
    <property type="term" value="P:Mo-molybdopterin cofactor biosynthetic process"/>
    <property type="evidence" value="ECO:0007669"/>
    <property type="project" value="UniProtKB-UniRule"/>
</dbReference>
<accession>A0A089ZVC0</accession>
<name>A0A089ZVC0_METFO</name>
<dbReference type="InterPro" id="IPR015422">
    <property type="entry name" value="PyrdxlP-dep_Trfase_small"/>
</dbReference>
<dbReference type="InterPro" id="IPR015424">
    <property type="entry name" value="PyrdxlP-dep_Trfase"/>
</dbReference>
<dbReference type="GO" id="GO:0006520">
    <property type="term" value="P:amino acid metabolic process"/>
    <property type="evidence" value="ECO:0007669"/>
    <property type="project" value="InterPro"/>
</dbReference>
<evidence type="ECO:0000313" key="14">
    <source>
        <dbReference type="Proteomes" id="UP000029661"/>
    </source>
</evidence>
<dbReference type="Gene3D" id="3.40.640.10">
    <property type="entry name" value="Type I PLP-dependent aspartate aminotransferase-like (Major domain)"/>
    <property type="match status" value="1"/>
</dbReference>
<protein>
    <recommendedName>
        <fullName evidence="8 9">Multifunctional fusion protein</fullName>
    </recommendedName>
    <domain>
        <recommendedName>
            <fullName evidence="9">Cysteine desulfurase IscS</fullName>
            <ecNumber evidence="9">2.8.1.7</ecNumber>
        </recommendedName>
    </domain>
    <domain>
        <recommendedName>
            <fullName evidence="8">Sulfur carrier protein FdhD</fullName>
        </recommendedName>
    </domain>
</protein>
<proteinExistence type="inferred from homology"/>
<dbReference type="Proteomes" id="UP000062768">
    <property type="component" value="Chromosome I"/>
</dbReference>
<dbReference type="SUPFAM" id="SSF53927">
    <property type="entry name" value="Cytidine deaminase-like"/>
    <property type="match status" value="1"/>
</dbReference>
<dbReference type="InterPro" id="IPR015421">
    <property type="entry name" value="PyrdxlP-dep_Trfase_major"/>
</dbReference>
<evidence type="ECO:0000313" key="12">
    <source>
        <dbReference type="EMBL" id="AIS32169.1"/>
    </source>
</evidence>
<dbReference type="GO" id="GO:0097163">
    <property type="term" value="F:sulfur carrier activity"/>
    <property type="evidence" value="ECO:0007669"/>
    <property type="project" value="UniProtKB-UniRule"/>
</dbReference>
<evidence type="ECO:0000259" key="11">
    <source>
        <dbReference type="Pfam" id="PF00266"/>
    </source>
</evidence>
<evidence type="ECO:0000256" key="1">
    <source>
        <dbReference type="ARBA" id="ARBA00001933"/>
    </source>
</evidence>
<evidence type="ECO:0000256" key="6">
    <source>
        <dbReference type="ARBA" id="ARBA00023004"/>
    </source>
</evidence>
<dbReference type="Gene3D" id="1.10.260.50">
    <property type="match status" value="1"/>
</dbReference>
<dbReference type="RefSeq" id="WP_081944571.1">
    <property type="nucleotide sequence ID" value="NZ_CP006933.1"/>
</dbReference>
<evidence type="ECO:0000256" key="4">
    <source>
        <dbReference type="ARBA" id="ARBA00022723"/>
    </source>
</evidence>
<evidence type="ECO:0000256" key="7">
    <source>
        <dbReference type="ARBA" id="ARBA00023014"/>
    </source>
</evidence>
<evidence type="ECO:0000313" key="15">
    <source>
        <dbReference type="Proteomes" id="UP000062768"/>
    </source>
</evidence>
<dbReference type="PROSITE" id="PS00595">
    <property type="entry name" value="AA_TRANSFER_CLASS_5"/>
    <property type="match status" value="1"/>
</dbReference>
<dbReference type="GO" id="GO:0044571">
    <property type="term" value="P:[2Fe-2S] cluster assembly"/>
    <property type="evidence" value="ECO:0007669"/>
    <property type="project" value="UniProtKB-UniRule"/>
</dbReference>
<dbReference type="InterPro" id="IPR020578">
    <property type="entry name" value="Aminotrans_V_PyrdxlP_BS"/>
</dbReference>
<dbReference type="UniPathway" id="UPA00266"/>
<keyword evidence="6 9" id="KW-0408">Iron</keyword>
<dbReference type="HAMAP" id="MF_00331">
    <property type="entry name" value="Cys_desulf_IscS"/>
    <property type="match status" value="1"/>
</dbReference>
<keyword evidence="5 9" id="KW-0663">Pyridoxal phosphate</keyword>
<dbReference type="STRING" id="2162.BRM9_1354"/>
<keyword evidence="8" id="KW-0501">Molybdenum cofactor biosynthesis</keyword>
<feature type="binding site" evidence="9">
    <location>
        <position position="158"/>
    </location>
    <ligand>
        <name>pyridoxal 5'-phosphate</name>
        <dbReference type="ChEBI" id="CHEBI:597326"/>
    </ligand>
</feature>
<keyword evidence="7 9" id="KW-0411">Iron-sulfur</keyword>
<dbReference type="GO" id="GO:0031071">
    <property type="term" value="F:cysteine desulfurase activity"/>
    <property type="evidence" value="ECO:0007669"/>
    <property type="project" value="UniProtKB-UniRule"/>
</dbReference>
<feature type="binding site" evidence="9">
    <location>
        <begin position="78"/>
        <end position="79"/>
    </location>
    <ligand>
        <name>pyridoxal 5'-phosphate</name>
        <dbReference type="ChEBI" id="CHEBI:597326"/>
    </ligand>
</feature>
<evidence type="ECO:0000256" key="10">
    <source>
        <dbReference type="RuleBase" id="RU004504"/>
    </source>
</evidence>
<dbReference type="NCBIfam" id="NF002806">
    <property type="entry name" value="PRK02948.1"/>
    <property type="match status" value="1"/>
</dbReference>
<dbReference type="InterPro" id="IPR000192">
    <property type="entry name" value="Aminotrans_V_dom"/>
</dbReference>
<dbReference type="Gene3D" id="3.10.20.10">
    <property type="match status" value="1"/>
</dbReference>
<dbReference type="GO" id="GO:0030170">
    <property type="term" value="F:pyridoxal phosphate binding"/>
    <property type="evidence" value="ECO:0007669"/>
    <property type="project" value="UniProtKB-UniRule"/>
</dbReference>
<feature type="active site" description="Cysteine persulfide intermediate" evidence="8">
    <location>
        <position position="505"/>
    </location>
</feature>
<dbReference type="AlphaFoldDB" id="A0A089ZVC0"/>
<keyword evidence="3 9" id="KW-0808">Transferase</keyword>
<keyword evidence="15" id="KW-1185">Reference proteome</keyword>
<feature type="binding site" description="via persulfide group" evidence="9">
    <location>
        <position position="332"/>
    </location>
    <ligand>
        <name>[2Fe-2S] cluster</name>
        <dbReference type="ChEBI" id="CHEBI:190135"/>
        <note>ligand shared with IscU</note>
    </ligand>
</feature>
<keyword evidence="4 9" id="KW-0479">Metal-binding</keyword>
<feature type="binding site" evidence="9">
    <location>
        <position position="186"/>
    </location>
    <ligand>
        <name>pyridoxal 5'-phosphate</name>
        <dbReference type="ChEBI" id="CHEBI:597326"/>
    </ligand>
</feature>
<comment type="function">
    <text evidence="9">Master enzyme that delivers sulfur to a number of partners involved in Fe-S cluster assembly, tRNA modification or cofactor biosynthesis. Catalyzes the removal of elemental sulfur atoms from cysteine to produce alanine. Functions as a sulfur delivery protein for Fe-S cluster synthesis onto IscU, an Fe-S scaffold assembly protein, as well as other S acceptor proteins.</text>
</comment>
<dbReference type="Pfam" id="PF00266">
    <property type="entry name" value="Aminotran_5"/>
    <property type="match status" value="1"/>
</dbReference>
<dbReference type="EMBL" id="CP006933">
    <property type="protein sequence ID" value="AIS32169.1"/>
    <property type="molecule type" value="Genomic_DNA"/>
</dbReference>
<dbReference type="PANTHER" id="PTHR11601:SF34">
    <property type="entry name" value="CYSTEINE DESULFURASE"/>
    <property type="match status" value="1"/>
</dbReference>
<evidence type="ECO:0000256" key="3">
    <source>
        <dbReference type="ARBA" id="ARBA00022679"/>
    </source>
</evidence>
<dbReference type="NCBIfam" id="TIGR00129">
    <property type="entry name" value="fdhD_narQ"/>
    <property type="match status" value="1"/>
</dbReference>
<keyword evidence="9" id="KW-0001">2Fe-2S</keyword>
<comment type="pathway">
    <text evidence="9">Cofactor biosynthesis; iron-sulfur cluster biosynthesis.</text>
</comment>
<comment type="miscellaneous">
    <text evidence="9">In Archaea the pyridoxal phosphate cofactor is not covalently bound to Lys but ligated by other amino acids.</text>
</comment>
<dbReference type="InterPro" id="IPR016193">
    <property type="entry name" value="Cytidine_deaminase-like"/>
</dbReference>
<dbReference type="FunFam" id="3.40.640.10:FF:000003">
    <property type="entry name" value="Cysteine desulfurase IscS"/>
    <property type="match status" value="1"/>
</dbReference>
<feature type="binding site" evidence="9">
    <location>
        <position position="244"/>
    </location>
    <ligand>
        <name>pyridoxal 5'-phosphate</name>
        <dbReference type="ChEBI" id="CHEBI:597326"/>
    </ligand>
</feature>
<sequence length="656" mass="71900">MTNHSPHSKQVYLDHSATSPLDPEVWNAMEPYFSDSFGNASTLYSLGRKARTAMEKAREQVASLIGAQPDEIYFTSGGTESDNIAIKGASRHRKNKGNHIITSSIEHPAVLETCKHLEKEGFRVTFLPVNEEGIVSLRDLKDAITPETILITVMHANNEIGTIQPIKEIGALAREKGIYFHTDAVQSVGKIPVNVGDMNVDLLSISAHKLYGPKGVGVLYIRRGVQIGPLFHGGGHERGMRPGTENIPGIVGLGKACQIAEENLDHNQEYITQLRDHLIKGVLEAVDDVQLNGHPLKRLPGNAHFSFKKVRGEPLTFLMDAQGVEVSTGSACSTKKVEPSHVLWAMGLDEEAANGSLRVTLGKENTPEDVDLTIKNIKLAVEKLRTPASVQGMTEIVPIERYNALFAPEKSFKTFTPPSTPGLTPGDDEIVVDEQVNIIINEKFRRSFSISPDALEEFTTGYLLGEGLVTTINGIKKIKINSLDINVEIDLTDFDIKDLVVGSDCFGGWRRKIETINRVESEFTLSPDDIFQAIDELRDEARVWQNTGGTHVAGLVYQDKFITREDVSRHVAADKVIGAAALAKVDFSQSFMVYSGRMPADMMIKLARVGIPIIASNAAPTSSGYSVAFKAGITMIGFLRGSRFNIYTNPQRVSLE</sequence>
<feature type="domain" description="Aminotransferase class V" evidence="11">
    <location>
        <begin position="11"/>
        <end position="371"/>
    </location>
</feature>
<comment type="catalytic activity">
    <reaction evidence="9">
        <text>(sulfur carrier)-H + L-cysteine = (sulfur carrier)-SH + L-alanine</text>
        <dbReference type="Rhea" id="RHEA:43892"/>
        <dbReference type="Rhea" id="RHEA-COMP:14737"/>
        <dbReference type="Rhea" id="RHEA-COMP:14739"/>
        <dbReference type="ChEBI" id="CHEBI:29917"/>
        <dbReference type="ChEBI" id="CHEBI:35235"/>
        <dbReference type="ChEBI" id="CHEBI:57972"/>
        <dbReference type="ChEBI" id="CHEBI:64428"/>
        <dbReference type="EC" id="2.8.1.7"/>
    </reaction>
</comment>
<dbReference type="PATRIC" id="fig|2162.10.peg.1001"/>
<dbReference type="SUPFAM" id="SSF53383">
    <property type="entry name" value="PLP-dependent transferases"/>
    <property type="match status" value="1"/>
</dbReference>
<dbReference type="GeneID" id="69054661"/>
<feature type="binding site" evidence="9">
    <location>
        <begin position="206"/>
        <end position="208"/>
    </location>
    <ligand>
        <name>pyridoxal 5'-phosphate</name>
        <dbReference type="ChEBI" id="CHEBI:597326"/>
    </ligand>
</feature>
<comment type="similarity">
    <text evidence="2 9">Belongs to the class-V pyridoxal-phosphate-dependent aminotransferase family. NifS/IscS subfamily.</text>
</comment>